<proteinExistence type="predicted"/>
<organism evidence="2 3">
    <name type="scientific">Stereocaulon virgatum</name>
    <dbReference type="NCBI Taxonomy" id="373712"/>
    <lineage>
        <taxon>Eukaryota</taxon>
        <taxon>Fungi</taxon>
        <taxon>Dikarya</taxon>
        <taxon>Ascomycota</taxon>
        <taxon>Pezizomycotina</taxon>
        <taxon>Lecanoromycetes</taxon>
        <taxon>OSLEUM clade</taxon>
        <taxon>Lecanoromycetidae</taxon>
        <taxon>Lecanorales</taxon>
        <taxon>Lecanorineae</taxon>
        <taxon>Stereocaulaceae</taxon>
        <taxon>Stereocaulon</taxon>
    </lineage>
</organism>
<name>A0ABR4AFU0_9LECA</name>
<sequence>MPRPTRRLTIDTDSPERGRSRTASTSSTASYSSVSSASSRSKQIRESAKWPWQLVSVVLHQEEAPAPPSGNRTPYPTAGRKNFDRV</sequence>
<evidence type="ECO:0000256" key="1">
    <source>
        <dbReference type="SAM" id="MobiDB-lite"/>
    </source>
</evidence>
<accession>A0ABR4AFU0</accession>
<feature type="compositionally biased region" description="Basic and acidic residues" evidence="1">
    <location>
        <begin position="8"/>
        <end position="19"/>
    </location>
</feature>
<comment type="caution">
    <text evidence="2">The sequence shown here is derived from an EMBL/GenBank/DDBJ whole genome shotgun (WGS) entry which is preliminary data.</text>
</comment>
<feature type="region of interest" description="Disordered" evidence="1">
    <location>
        <begin position="1"/>
        <end position="46"/>
    </location>
</feature>
<evidence type="ECO:0000313" key="2">
    <source>
        <dbReference type="EMBL" id="KAL2044320.1"/>
    </source>
</evidence>
<evidence type="ECO:0000313" key="3">
    <source>
        <dbReference type="Proteomes" id="UP001590950"/>
    </source>
</evidence>
<gene>
    <name evidence="2" type="ORF">N7G274_003025</name>
</gene>
<protein>
    <submittedName>
        <fullName evidence="2">Uncharacterized protein</fullName>
    </submittedName>
</protein>
<feature type="compositionally biased region" description="Low complexity" evidence="1">
    <location>
        <begin position="21"/>
        <end position="41"/>
    </location>
</feature>
<dbReference type="Proteomes" id="UP001590950">
    <property type="component" value="Unassembled WGS sequence"/>
</dbReference>
<reference evidence="2 3" key="1">
    <citation type="submission" date="2024-09" db="EMBL/GenBank/DDBJ databases">
        <title>Rethinking Asexuality: The Enigmatic Case of Functional Sexual Genes in Lepraria (Stereocaulaceae).</title>
        <authorList>
            <person name="Doellman M."/>
            <person name="Sun Y."/>
            <person name="Barcenas-Pena A."/>
            <person name="Lumbsch H.T."/>
            <person name="Grewe F."/>
        </authorList>
    </citation>
    <scope>NUCLEOTIDE SEQUENCE [LARGE SCALE GENOMIC DNA]</scope>
    <source>
        <strain evidence="2 3">Mercado 3170</strain>
    </source>
</reference>
<feature type="region of interest" description="Disordered" evidence="1">
    <location>
        <begin position="61"/>
        <end position="86"/>
    </location>
</feature>
<keyword evidence="3" id="KW-1185">Reference proteome</keyword>
<dbReference type="EMBL" id="JBEFKJ010000009">
    <property type="protein sequence ID" value="KAL2044320.1"/>
    <property type="molecule type" value="Genomic_DNA"/>
</dbReference>